<evidence type="ECO:0000256" key="1">
    <source>
        <dbReference type="ARBA" id="ARBA00022593"/>
    </source>
</evidence>
<protein>
    <recommendedName>
        <fullName evidence="7">Peroxisomal biogenesis factor 11</fullName>
    </recommendedName>
</protein>
<evidence type="ECO:0000256" key="2">
    <source>
        <dbReference type="ARBA" id="ARBA00023136"/>
    </source>
</evidence>
<evidence type="ECO:0000256" key="4">
    <source>
        <dbReference type="ARBA" id="ARBA00046271"/>
    </source>
</evidence>
<dbReference type="InterPro" id="IPR008733">
    <property type="entry name" value="PEX11"/>
</dbReference>
<dbReference type="STRING" id="1555241.A0A4P9X1H0"/>
<dbReference type="OrthoDB" id="10005898at2759"/>
<keyword evidence="6" id="KW-1185">Reference proteome</keyword>
<dbReference type="Proteomes" id="UP000274922">
    <property type="component" value="Unassembled WGS sequence"/>
</dbReference>
<accession>A0A4P9X1H0</accession>
<keyword evidence="1" id="KW-0962">Peroxisome biogenesis</keyword>
<dbReference type="GO" id="GO:0005778">
    <property type="term" value="C:peroxisomal membrane"/>
    <property type="evidence" value="ECO:0007669"/>
    <property type="project" value="UniProtKB-SubCell"/>
</dbReference>
<dbReference type="GO" id="GO:0016559">
    <property type="term" value="P:peroxisome fission"/>
    <property type="evidence" value="ECO:0007669"/>
    <property type="project" value="InterPro"/>
</dbReference>
<keyword evidence="3" id="KW-0576">Peroxisome</keyword>
<dbReference type="EMBL" id="ML014343">
    <property type="protein sequence ID" value="RKO98915.1"/>
    <property type="molecule type" value="Genomic_DNA"/>
</dbReference>
<evidence type="ECO:0000256" key="3">
    <source>
        <dbReference type="ARBA" id="ARBA00023140"/>
    </source>
</evidence>
<dbReference type="PANTHER" id="PTHR12652">
    <property type="entry name" value="PEROXISOMAL BIOGENESIS FACTOR 11"/>
    <property type="match status" value="1"/>
</dbReference>
<evidence type="ECO:0008006" key="7">
    <source>
        <dbReference type="Google" id="ProtNLM"/>
    </source>
</evidence>
<evidence type="ECO:0000313" key="6">
    <source>
        <dbReference type="Proteomes" id="UP000274922"/>
    </source>
</evidence>
<dbReference type="Pfam" id="PF05648">
    <property type="entry name" value="PEX11"/>
    <property type="match status" value="2"/>
</dbReference>
<reference evidence="6" key="1">
    <citation type="journal article" date="2018" name="Nat. Microbiol.">
        <title>Leveraging single-cell genomics to expand the fungal tree of life.</title>
        <authorList>
            <person name="Ahrendt S.R."/>
            <person name="Quandt C.A."/>
            <person name="Ciobanu D."/>
            <person name="Clum A."/>
            <person name="Salamov A."/>
            <person name="Andreopoulos B."/>
            <person name="Cheng J.F."/>
            <person name="Woyke T."/>
            <person name="Pelin A."/>
            <person name="Henrissat B."/>
            <person name="Reynolds N.K."/>
            <person name="Benny G.L."/>
            <person name="Smith M.E."/>
            <person name="James T.Y."/>
            <person name="Grigoriev I.V."/>
        </authorList>
    </citation>
    <scope>NUCLEOTIDE SEQUENCE [LARGE SCALE GENOMIC DNA]</scope>
    <source>
        <strain evidence="6">ATCC 52028</strain>
    </source>
</reference>
<dbReference type="PANTHER" id="PTHR12652:SF25">
    <property type="entry name" value="MICROBODY (PEROXISOME) PROLIFERATION PROTEIN PEROXIN 11C (EUROFUNG)"/>
    <property type="match status" value="1"/>
</dbReference>
<gene>
    <name evidence="5" type="ORF">CXG81DRAFT_28293</name>
</gene>
<dbReference type="AlphaFoldDB" id="A0A4P9X1H0"/>
<sequence length="321" mass="34946">MAASVTTKPAAGSVLAKLETRLQARAQQAQTTPAFQSLLKTIRFTSSLRGTDKVFMLIQYVAKILIWFCRRTAVTSGLAVRIAALAAPIADTRILLRYAGLLPLASWAVEVEADALKAKQTSLPPAASELSPAEHRRRQFRRLWLNRLQILANTLYYPLEHLYWLGAHAVLPIGTPRLNAIGMWSCRFWAAYVVLYFADLAEQARILRQRQRALKAFTRGAASAPAATLAGPGGVEPHADAAADASETVVTAETRLALQQAARMDLERDHATWMTQLVVNAAYFPLTLHWSHPVGLLSDLAVGVCGTVAAVAQLATAWDAT</sequence>
<comment type="subcellular location">
    <subcellularLocation>
        <location evidence="4">Peroxisome membrane</location>
    </subcellularLocation>
</comment>
<name>A0A4P9X1H0_9FUNG</name>
<keyword evidence="2" id="KW-0472">Membrane</keyword>
<evidence type="ECO:0000313" key="5">
    <source>
        <dbReference type="EMBL" id="RKO98915.1"/>
    </source>
</evidence>
<organism evidence="5 6">
    <name type="scientific">Caulochytrium protostelioides</name>
    <dbReference type="NCBI Taxonomy" id="1555241"/>
    <lineage>
        <taxon>Eukaryota</taxon>
        <taxon>Fungi</taxon>
        <taxon>Fungi incertae sedis</taxon>
        <taxon>Chytridiomycota</taxon>
        <taxon>Chytridiomycota incertae sedis</taxon>
        <taxon>Chytridiomycetes</taxon>
        <taxon>Caulochytriales</taxon>
        <taxon>Caulochytriaceae</taxon>
        <taxon>Caulochytrium</taxon>
    </lineage>
</organism>
<proteinExistence type="predicted"/>